<dbReference type="InterPro" id="IPR002048">
    <property type="entry name" value="EF_hand_dom"/>
</dbReference>
<dbReference type="GO" id="GO:0010230">
    <property type="term" value="P:alternative respiration"/>
    <property type="evidence" value="ECO:0007669"/>
    <property type="project" value="TreeGrafter"/>
</dbReference>
<dbReference type="PANTHER" id="PTHR31803:SF3">
    <property type="entry name" value="ALTERNATIVE OXIDASE"/>
    <property type="match status" value="1"/>
</dbReference>
<protein>
    <submittedName>
        <fullName evidence="16">Mitochondrial alternative oxidase</fullName>
    </submittedName>
</protein>
<evidence type="ECO:0000256" key="7">
    <source>
        <dbReference type="ARBA" id="ARBA00022837"/>
    </source>
</evidence>
<evidence type="ECO:0000256" key="13">
    <source>
        <dbReference type="PIRSR" id="PIRSR005229-1"/>
    </source>
</evidence>
<sequence>MLSRHCFHQASRRALSFGTRNSNLKGTLAATADASRLASVSSRQEVSSSSSLHFYSSVANRHVHSTLTPFIPSTVNNEDAFLKRYLSTTASASLDQNETKEQIGFKKLSPELEQLLRSEFEAVDANHDGKIDSEELKHLLRKHKDAFRESEILEISELFYVGNAAQGVPIDRLLKAIDDTLQGKEKSSLGAGTCAAEYYYDLNHHQWRPEDLENVKQTHIEPTTTSDKIALAAVKVVRFCFDNASGWNRGQITTSKILTRVIFLETIAAVPGMAAAVIRHFQSLRNMERDGGLINMFLEEATNERMHLLTFITMRDPGIFFRAVVVLGQAGFATGFVLAYIISPKFCHRFVGYVEEEAVSTYTKIIGAIENAEQGSDLGMWQTAKAPKIGISYWHLGENGTVLDLMKAVRADEAEHRDVNHEVCEMNSGDVNKRYDPGARIDGALNKYVKDMMTRAPKEDK</sequence>
<dbReference type="SMART" id="SM00054">
    <property type="entry name" value="EFh"/>
    <property type="match status" value="1"/>
</dbReference>
<comment type="similarity">
    <text evidence="2">Belongs to the alternative oxidase family.</text>
</comment>
<evidence type="ECO:0000256" key="8">
    <source>
        <dbReference type="ARBA" id="ARBA00022982"/>
    </source>
</evidence>
<evidence type="ECO:0000256" key="1">
    <source>
        <dbReference type="ARBA" id="ARBA00004370"/>
    </source>
</evidence>
<dbReference type="GO" id="GO:0016020">
    <property type="term" value="C:membrane"/>
    <property type="evidence" value="ECO:0007669"/>
    <property type="project" value="UniProtKB-SubCell"/>
</dbReference>
<keyword evidence="8" id="KW-0249">Electron transport</keyword>
<evidence type="ECO:0000256" key="10">
    <source>
        <dbReference type="ARBA" id="ARBA00023002"/>
    </source>
</evidence>
<dbReference type="GO" id="GO:0009916">
    <property type="term" value="F:alternative oxidase activity"/>
    <property type="evidence" value="ECO:0007669"/>
    <property type="project" value="InterPro"/>
</dbReference>
<keyword evidence="3" id="KW-0813">Transport</keyword>
<keyword evidence="7" id="KW-0106">Calcium</keyword>
<keyword evidence="6 13" id="KW-0479">Metal-binding</keyword>
<dbReference type="InterPro" id="IPR011992">
    <property type="entry name" value="EF-hand-dom_pair"/>
</dbReference>
<feature type="transmembrane region" description="Helical" evidence="14">
    <location>
        <begin position="319"/>
        <end position="342"/>
    </location>
</feature>
<dbReference type="Pfam" id="PF01786">
    <property type="entry name" value="AOX"/>
    <property type="match status" value="1"/>
</dbReference>
<dbReference type="Pfam" id="PF13202">
    <property type="entry name" value="EF-hand_5"/>
    <property type="match status" value="1"/>
</dbReference>
<keyword evidence="4" id="KW-0679">Respiratory chain</keyword>
<feature type="domain" description="EF-hand" evidence="15">
    <location>
        <begin position="111"/>
        <end position="146"/>
    </location>
</feature>
<dbReference type="Proteomes" id="UP001054902">
    <property type="component" value="Unassembled WGS sequence"/>
</dbReference>
<dbReference type="PROSITE" id="PS50222">
    <property type="entry name" value="EF_HAND_2"/>
    <property type="match status" value="1"/>
</dbReference>
<accession>A0AAD3D020</accession>
<dbReference type="AlphaFoldDB" id="A0AAD3D020"/>
<feature type="binding site" evidence="13">
    <location>
        <position position="413"/>
    </location>
    <ligand>
        <name>Fe cation</name>
        <dbReference type="ChEBI" id="CHEBI:24875"/>
        <label>2</label>
    </ligand>
</feature>
<evidence type="ECO:0000256" key="11">
    <source>
        <dbReference type="ARBA" id="ARBA00023004"/>
    </source>
</evidence>
<dbReference type="Gene3D" id="1.10.238.10">
    <property type="entry name" value="EF-hand"/>
    <property type="match status" value="1"/>
</dbReference>
<dbReference type="PANTHER" id="PTHR31803">
    <property type="entry name" value="ALTERNATIVE OXIDASE"/>
    <property type="match status" value="1"/>
</dbReference>
<evidence type="ECO:0000259" key="15">
    <source>
        <dbReference type="PROSITE" id="PS50222"/>
    </source>
</evidence>
<evidence type="ECO:0000256" key="3">
    <source>
        <dbReference type="ARBA" id="ARBA00022448"/>
    </source>
</evidence>
<name>A0AAD3D020_9STRA</name>
<dbReference type="GO" id="GO:0005509">
    <property type="term" value="F:calcium ion binding"/>
    <property type="evidence" value="ECO:0007669"/>
    <property type="project" value="InterPro"/>
</dbReference>
<feature type="binding site" evidence="13">
    <location>
        <position position="307"/>
    </location>
    <ligand>
        <name>Fe cation</name>
        <dbReference type="ChEBI" id="CHEBI:24875"/>
        <label>1</label>
    </ligand>
</feature>
<evidence type="ECO:0000313" key="17">
    <source>
        <dbReference type="Proteomes" id="UP001054902"/>
    </source>
</evidence>
<organism evidence="16 17">
    <name type="scientific">Chaetoceros tenuissimus</name>
    <dbReference type="NCBI Taxonomy" id="426638"/>
    <lineage>
        <taxon>Eukaryota</taxon>
        <taxon>Sar</taxon>
        <taxon>Stramenopiles</taxon>
        <taxon>Ochrophyta</taxon>
        <taxon>Bacillariophyta</taxon>
        <taxon>Coscinodiscophyceae</taxon>
        <taxon>Chaetocerotophycidae</taxon>
        <taxon>Chaetocerotales</taxon>
        <taxon>Chaetocerotaceae</taxon>
        <taxon>Chaetoceros</taxon>
    </lineage>
</organism>
<dbReference type="Gene3D" id="1.20.1260.140">
    <property type="entry name" value="Alternative oxidase"/>
    <property type="match status" value="1"/>
</dbReference>
<dbReference type="SUPFAM" id="SSF47473">
    <property type="entry name" value="EF-hand"/>
    <property type="match status" value="1"/>
</dbReference>
<keyword evidence="9 14" id="KW-1133">Transmembrane helix</keyword>
<evidence type="ECO:0000256" key="9">
    <source>
        <dbReference type="ARBA" id="ARBA00022989"/>
    </source>
</evidence>
<keyword evidence="12 14" id="KW-0472">Membrane</keyword>
<comment type="subcellular location">
    <subcellularLocation>
        <location evidence="1">Membrane</location>
    </subcellularLocation>
</comment>
<evidence type="ECO:0000256" key="6">
    <source>
        <dbReference type="ARBA" id="ARBA00022723"/>
    </source>
</evidence>
<evidence type="ECO:0000256" key="5">
    <source>
        <dbReference type="ARBA" id="ARBA00022692"/>
    </source>
</evidence>
<dbReference type="InterPro" id="IPR018247">
    <property type="entry name" value="EF_Hand_1_Ca_BS"/>
</dbReference>
<feature type="binding site" evidence="13">
    <location>
        <position position="355"/>
    </location>
    <ligand>
        <name>Fe cation</name>
        <dbReference type="ChEBI" id="CHEBI:24875"/>
        <label>2</label>
    </ligand>
</feature>
<feature type="binding site" evidence="13">
    <location>
        <position position="304"/>
    </location>
    <ligand>
        <name>Fe cation</name>
        <dbReference type="ChEBI" id="CHEBI:24875"/>
        <label>1</label>
    </ligand>
</feature>
<dbReference type="PROSITE" id="PS00018">
    <property type="entry name" value="EF_HAND_1"/>
    <property type="match status" value="1"/>
</dbReference>
<feature type="binding site" evidence="13">
    <location>
        <position position="413"/>
    </location>
    <ligand>
        <name>Fe cation</name>
        <dbReference type="ChEBI" id="CHEBI:24875"/>
        <label>1</label>
    </ligand>
</feature>
<reference evidence="16 17" key="1">
    <citation type="journal article" date="2021" name="Sci. Rep.">
        <title>The genome of the diatom Chaetoceros tenuissimus carries an ancient integrated fragment of an extant virus.</title>
        <authorList>
            <person name="Hongo Y."/>
            <person name="Kimura K."/>
            <person name="Takaki Y."/>
            <person name="Yoshida Y."/>
            <person name="Baba S."/>
            <person name="Kobayashi G."/>
            <person name="Nagasaki K."/>
            <person name="Hano T."/>
            <person name="Tomaru Y."/>
        </authorList>
    </citation>
    <scope>NUCLEOTIDE SEQUENCE [LARGE SCALE GENOMIC DNA]</scope>
    <source>
        <strain evidence="16 17">NIES-3715</strain>
    </source>
</reference>
<feature type="binding site" evidence="13">
    <location>
        <position position="304"/>
    </location>
    <ligand>
        <name>Fe cation</name>
        <dbReference type="ChEBI" id="CHEBI:24875"/>
        <label>2</label>
    </ligand>
</feature>
<evidence type="ECO:0000256" key="12">
    <source>
        <dbReference type="ARBA" id="ARBA00023136"/>
    </source>
</evidence>
<proteinExistence type="inferred from homology"/>
<feature type="binding site" evidence="13">
    <location>
        <position position="265"/>
    </location>
    <ligand>
        <name>Fe cation</name>
        <dbReference type="ChEBI" id="CHEBI:24875"/>
        <label>1</label>
    </ligand>
</feature>
<keyword evidence="17" id="KW-1185">Reference proteome</keyword>
<gene>
    <name evidence="16" type="ORF">CTEN210_11838</name>
</gene>
<comment type="cofactor">
    <cofactor evidence="13">
        <name>Fe cation</name>
        <dbReference type="ChEBI" id="CHEBI:24875"/>
    </cofactor>
    <text evidence="13">Binds 2 iron ions per subunit.</text>
</comment>
<dbReference type="GO" id="GO:0005739">
    <property type="term" value="C:mitochondrion"/>
    <property type="evidence" value="ECO:0007669"/>
    <property type="project" value="TreeGrafter"/>
</dbReference>
<keyword evidence="11 13" id="KW-0408">Iron</keyword>
<dbReference type="EMBL" id="BLLK01000047">
    <property type="protein sequence ID" value="GFH55362.1"/>
    <property type="molecule type" value="Genomic_DNA"/>
</dbReference>
<evidence type="ECO:0000256" key="4">
    <source>
        <dbReference type="ARBA" id="ARBA00022660"/>
    </source>
</evidence>
<feature type="binding site" evidence="13">
    <location>
        <position position="416"/>
    </location>
    <ligand>
        <name>Fe cation</name>
        <dbReference type="ChEBI" id="CHEBI:24875"/>
        <label>2</label>
    </ligand>
</feature>
<comment type="caution">
    <text evidence="16">The sequence shown here is derived from an EMBL/GenBank/DDBJ whole genome shotgun (WGS) entry which is preliminary data.</text>
</comment>
<keyword evidence="10" id="KW-0560">Oxidoreductase</keyword>
<evidence type="ECO:0000256" key="14">
    <source>
        <dbReference type="SAM" id="Phobius"/>
    </source>
</evidence>
<keyword evidence="5 14" id="KW-0812">Transmembrane</keyword>
<evidence type="ECO:0000256" key="2">
    <source>
        <dbReference type="ARBA" id="ARBA00008388"/>
    </source>
</evidence>
<dbReference type="InterPro" id="IPR038659">
    <property type="entry name" value="AOX_sf"/>
</dbReference>
<dbReference type="InterPro" id="IPR002680">
    <property type="entry name" value="AOX"/>
</dbReference>
<evidence type="ECO:0000313" key="16">
    <source>
        <dbReference type="EMBL" id="GFH55362.1"/>
    </source>
</evidence>